<feature type="domain" description="Cytochrome c" evidence="12">
    <location>
        <begin position="134"/>
        <end position="222"/>
    </location>
</feature>
<feature type="transmembrane region" description="Helical" evidence="10">
    <location>
        <begin position="459"/>
        <end position="476"/>
    </location>
</feature>
<dbReference type="SUPFAM" id="SSF46626">
    <property type="entry name" value="Cytochrome c"/>
    <property type="match status" value="1"/>
</dbReference>
<protein>
    <submittedName>
        <fullName evidence="13">Cytochrome c/FTR1 family iron permease</fullName>
    </submittedName>
</protein>
<dbReference type="GO" id="GO:0033573">
    <property type="term" value="C:high-affinity iron permease complex"/>
    <property type="evidence" value="ECO:0007669"/>
    <property type="project" value="InterPro"/>
</dbReference>
<gene>
    <name evidence="13" type="ORF">LL252_08365</name>
</gene>
<evidence type="ECO:0000256" key="1">
    <source>
        <dbReference type="ARBA" id="ARBA00004141"/>
    </source>
</evidence>
<dbReference type="Proteomes" id="UP001108027">
    <property type="component" value="Unassembled WGS sequence"/>
</dbReference>
<feature type="chain" id="PRO_5040200942" evidence="11">
    <location>
        <begin position="32"/>
        <end position="645"/>
    </location>
</feature>
<dbReference type="InterPro" id="IPR036909">
    <property type="entry name" value="Cyt_c-like_dom_sf"/>
</dbReference>
<reference evidence="13" key="1">
    <citation type="submission" date="2021-10" db="EMBL/GenBank/DDBJ databases">
        <title>The diversity and Nitrogen Metabolism of Culturable Nitrate-Utilizing Bacteria Within the Oxygen Minimum Zone of the Changjiang (Yangtze River)Estuary.</title>
        <authorList>
            <person name="Zhang D."/>
            <person name="Zheng J."/>
            <person name="Liu S."/>
            <person name="He W."/>
        </authorList>
    </citation>
    <scope>NUCLEOTIDE SEQUENCE</scope>
    <source>
        <strain evidence="13">FXH-223</strain>
    </source>
</reference>
<feature type="transmembrane region" description="Helical" evidence="10">
    <location>
        <begin position="425"/>
        <end position="447"/>
    </location>
</feature>
<proteinExistence type="inferred from homology"/>
<evidence type="ECO:0000256" key="4">
    <source>
        <dbReference type="ARBA" id="ARBA00022692"/>
    </source>
</evidence>
<evidence type="ECO:0000256" key="9">
    <source>
        <dbReference type="PROSITE-ProRule" id="PRU00433"/>
    </source>
</evidence>
<dbReference type="RefSeq" id="WP_228233741.1">
    <property type="nucleotide sequence ID" value="NZ_JAJGNA010000007.1"/>
</dbReference>
<evidence type="ECO:0000256" key="2">
    <source>
        <dbReference type="ARBA" id="ARBA00008333"/>
    </source>
</evidence>
<feature type="transmembrane region" description="Helical" evidence="10">
    <location>
        <begin position="568"/>
        <end position="591"/>
    </location>
</feature>
<dbReference type="EMBL" id="JAJGNA010000007">
    <property type="protein sequence ID" value="MCC4308585.1"/>
    <property type="molecule type" value="Genomic_DNA"/>
</dbReference>
<feature type="transmembrane region" description="Helical" evidence="10">
    <location>
        <begin position="611"/>
        <end position="636"/>
    </location>
</feature>
<comment type="similarity">
    <text evidence="2">Belongs to the oxidase-dependent Fe transporter (OFeT) (TC 9.A.10.1) family.</text>
</comment>
<evidence type="ECO:0000256" key="3">
    <source>
        <dbReference type="ARBA" id="ARBA00022617"/>
    </source>
</evidence>
<feature type="transmembrane region" description="Helical" evidence="10">
    <location>
        <begin position="392"/>
        <end position="413"/>
    </location>
</feature>
<dbReference type="PANTHER" id="PTHR31632:SF2">
    <property type="entry name" value="PLASMA MEMBRANE IRON PERMEASE"/>
    <property type="match status" value="1"/>
</dbReference>
<evidence type="ECO:0000259" key="12">
    <source>
        <dbReference type="PROSITE" id="PS51007"/>
    </source>
</evidence>
<keyword evidence="6 10" id="KW-1133">Transmembrane helix</keyword>
<dbReference type="InterPro" id="IPR009056">
    <property type="entry name" value="Cyt_c-like_dom"/>
</dbReference>
<dbReference type="Gene3D" id="1.10.760.10">
    <property type="entry name" value="Cytochrome c-like domain"/>
    <property type="match status" value="1"/>
</dbReference>
<dbReference type="GO" id="GO:0015093">
    <property type="term" value="F:ferrous iron transmembrane transporter activity"/>
    <property type="evidence" value="ECO:0007669"/>
    <property type="project" value="TreeGrafter"/>
</dbReference>
<dbReference type="InterPro" id="IPR004923">
    <property type="entry name" value="FTR1/Fip1/EfeU"/>
</dbReference>
<accession>A0A9Q3ULT9</accession>
<dbReference type="GO" id="GO:0009055">
    <property type="term" value="F:electron transfer activity"/>
    <property type="evidence" value="ECO:0007669"/>
    <property type="project" value="InterPro"/>
</dbReference>
<keyword evidence="14" id="KW-1185">Reference proteome</keyword>
<dbReference type="PANTHER" id="PTHR31632">
    <property type="entry name" value="IRON TRANSPORTER FTH1"/>
    <property type="match status" value="1"/>
</dbReference>
<dbReference type="Pfam" id="PF03239">
    <property type="entry name" value="FTR1"/>
    <property type="match status" value="1"/>
</dbReference>
<evidence type="ECO:0000256" key="8">
    <source>
        <dbReference type="ARBA" id="ARBA00023136"/>
    </source>
</evidence>
<keyword evidence="5 9" id="KW-0479">Metal-binding</keyword>
<sequence>MTLSTRRPLGVFLLLSLFASCLSLLSLSARAADQTALVQLVEYVGADYINAVQDGEIVSDAEYAEMDEFTALLSEGIEGLPEADGKDTLLQQARDLEAAVDDKAPEARIQSLAQKIRGSLVDVYGLPVVPKQAPDMAAAEQLYQTHCFACHGREGHGDGPAGANLEPAPTDFHERARYMGRSVLGLYTTITGGVDGTGMAAYESQLSDAERWALAFYVGSMAVPAEEAEAGRRALENNPDLKTDMTLDTVIAKAPADARDAYGDDALAAMGYLRSEPGALFSQNRFVEISAAKLREADQAYAAGDAAAARSAALSAYLDGFEMLESQIAALDSGLMRTTERKFMAVREAIQEGDPAEEVSARVAEALDGLDQAADALGGDGLNAAATFSASFFILFREGLEALLIVAALLTFTRKARATAATRHIHFGWVAAIIAGIATWFAASTVINFSGASRELTEGVAGLVAAVILFYVGFWMHSNSNSQKWLGYLKGKVDTALGSGTVWTLTFVAFISVYREMFETILFYQALWTQVTEATQPYLLYGMGAALLALAVVCVLIFRLGMKLPLGLFFKATSLVLLVLSVILLGKGIAALQEAGLLNANYLPGWPTLEWVGFFPTLQGALAQAVAVVLAVLAWWRSGRSAARA</sequence>
<evidence type="ECO:0000256" key="6">
    <source>
        <dbReference type="ARBA" id="ARBA00022989"/>
    </source>
</evidence>
<comment type="caution">
    <text evidence="13">The sequence shown here is derived from an EMBL/GenBank/DDBJ whole genome shotgun (WGS) entry which is preliminary data.</text>
</comment>
<keyword evidence="7 9" id="KW-0408">Iron</keyword>
<evidence type="ECO:0000256" key="10">
    <source>
        <dbReference type="SAM" id="Phobius"/>
    </source>
</evidence>
<name>A0A9Q3ULT9_9GAMM</name>
<dbReference type="GO" id="GO:0020037">
    <property type="term" value="F:heme binding"/>
    <property type="evidence" value="ECO:0007669"/>
    <property type="project" value="InterPro"/>
</dbReference>
<feature type="signal peptide" evidence="11">
    <location>
        <begin position="1"/>
        <end position="31"/>
    </location>
</feature>
<dbReference type="GO" id="GO:0046872">
    <property type="term" value="F:metal ion binding"/>
    <property type="evidence" value="ECO:0007669"/>
    <property type="project" value="UniProtKB-KW"/>
</dbReference>
<dbReference type="Pfam" id="PF00034">
    <property type="entry name" value="Cytochrom_C"/>
    <property type="match status" value="1"/>
</dbReference>
<evidence type="ECO:0000313" key="13">
    <source>
        <dbReference type="EMBL" id="MCC4308585.1"/>
    </source>
</evidence>
<dbReference type="AlphaFoldDB" id="A0A9Q3ULT9"/>
<evidence type="ECO:0000313" key="14">
    <source>
        <dbReference type="Proteomes" id="UP001108027"/>
    </source>
</evidence>
<comment type="subcellular location">
    <subcellularLocation>
        <location evidence="1">Membrane</location>
        <topology evidence="1">Multi-pass membrane protein</topology>
    </subcellularLocation>
</comment>
<keyword evidence="11" id="KW-0732">Signal</keyword>
<dbReference type="PROSITE" id="PS51007">
    <property type="entry name" value="CYTC"/>
    <property type="match status" value="1"/>
</dbReference>
<organism evidence="13 14">
    <name type="scientific">Alloalcanivorax marinus</name>
    <dbReference type="NCBI Taxonomy" id="1177169"/>
    <lineage>
        <taxon>Bacteria</taxon>
        <taxon>Pseudomonadati</taxon>
        <taxon>Pseudomonadota</taxon>
        <taxon>Gammaproteobacteria</taxon>
        <taxon>Oceanospirillales</taxon>
        <taxon>Alcanivoracaceae</taxon>
        <taxon>Alloalcanivorax</taxon>
    </lineage>
</organism>
<evidence type="ECO:0000256" key="11">
    <source>
        <dbReference type="SAM" id="SignalP"/>
    </source>
</evidence>
<feature type="transmembrane region" description="Helical" evidence="10">
    <location>
        <begin position="538"/>
        <end position="561"/>
    </location>
</feature>
<keyword evidence="4 10" id="KW-0812">Transmembrane</keyword>
<keyword evidence="3 9" id="KW-0349">Heme</keyword>
<evidence type="ECO:0000256" key="7">
    <source>
        <dbReference type="ARBA" id="ARBA00023004"/>
    </source>
</evidence>
<dbReference type="PROSITE" id="PS51257">
    <property type="entry name" value="PROKAR_LIPOPROTEIN"/>
    <property type="match status" value="1"/>
</dbReference>
<keyword evidence="8 10" id="KW-0472">Membrane</keyword>
<feature type="transmembrane region" description="Helical" evidence="10">
    <location>
        <begin position="496"/>
        <end position="514"/>
    </location>
</feature>
<evidence type="ECO:0000256" key="5">
    <source>
        <dbReference type="ARBA" id="ARBA00022723"/>
    </source>
</evidence>